<dbReference type="GO" id="GO:0015485">
    <property type="term" value="F:cholesterol binding"/>
    <property type="evidence" value="ECO:0007669"/>
    <property type="project" value="TreeGrafter"/>
</dbReference>
<evidence type="ECO:0000256" key="2">
    <source>
        <dbReference type="ARBA" id="ARBA00006889"/>
    </source>
</evidence>
<dbReference type="CDD" id="cd19437">
    <property type="entry name" value="lipocalin_apoD-like"/>
    <property type="match status" value="1"/>
</dbReference>
<accession>A0A8B7RZU4</accession>
<dbReference type="FunFam" id="2.40.128.20:FF:000003">
    <property type="entry name" value="Apolipoprotein D"/>
    <property type="match status" value="1"/>
</dbReference>
<dbReference type="InterPro" id="IPR012674">
    <property type="entry name" value="Calycin"/>
</dbReference>
<dbReference type="GO" id="GO:0005576">
    <property type="term" value="C:extracellular region"/>
    <property type="evidence" value="ECO:0007669"/>
    <property type="project" value="UniProtKB-SubCell"/>
</dbReference>
<dbReference type="GeneID" id="109387284"/>
<name>A0A8B7RZU4_HIPAR</name>
<dbReference type="InterPro" id="IPR022272">
    <property type="entry name" value="Lipocalin_CS"/>
</dbReference>
<reference evidence="14" key="1">
    <citation type="submission" date="2025-08" db="UniProtKB">
        <authorList>
            <consortium name="RefSeq"/>
        </authorList>
    </citation>
    <scope>IDENTIFICATION</scope>
    <source>
        <tissue evidence="14">Muscle</tissue>
    </source>
</reference>
<dbReference type="Gene3D" id="2.40.128.20">
    <property type="match status" value="1"/>
</dbReference>
<evidence type="ECO:0000256" key="1">
    <source>
        <dbReference type="ARBA" id="ARBA00004613"/>
    </source>
</evidence>
<evidence type="ECO:0000256" key="7">
    <source>
        <dbReference type="ARBA" id="ARBA00023121"/>
    </source>
</evidence>
<proteinExistence type="inferred from homology"/>
<keyword evidence="6 11" id="KW-0732">Signal</keyword>
<evidence type="ECO:0000256" key="3">
    <source>
        <dbReference type="ARBA" id="ARBA00019890"/>
    </source>
</evidence>
<keyword evidence="4" id="KW-0813">Transport</keyword>
<comment type="subunit">
    <text evidence="11">Homodimer.</text>
</comment>
<dbReference type="SUPFAM" id="SSF50814">
    <property type="entry name" value="Lipocalins"/>
    <property type="match status" value="1"/>
</dbReference>
<dbReference type="PANTHER" id="PTHR10612:SF34">
    <property type="entry name" value="APOLIPOPROTEIN D"/>
    <property type="match status" value="1"/>
</dbReference>
<feature type="signal peptide" evidence="11">
    <location>
        <begin position="1"/>
        <end position="20"/>
    </location>
</feature>
<keyword evidence="5" id="KW-0964">Secreted</keyword>
<gene>
    <name evidence="14" type="primary">APOD</name>
</gene>
<keyword evidence="13" id="KW-1185">Reference proteome</keyword>
<evidence type="ECO:0000256" key="10">
    <source>
        <dbReference type="ARBA" id="ARBA00023283"/>
    </source>
</evidence>
<dbReference type="GO" id="GO:0005737">
    <property type="term" value="C:cytoplasm"/>
    <property type="evidence" value="ECO:0007669"/>
    <property type="project" value="TreeGrafter"/>
</dbReference>
<comment type="subcellular location">
    <subcellularLocation>
        <location evidence="1">Secreted</location>
    </subcellularLocation>
</comment>
<dbReference type="GO" id="GO:0006629">
    <property type="term" value="P:lipid metabolic process"/>
    <property type="evidence" value="ECO:0007669"/>
    <property type="project" value="TreeGrafter"/>
</dbReference>
<sequence length="189" mass="20894">MVTILLLVSALAGLFSAAEGQDLRFGKCPTPPVQEDFDLTKFLGIWYEIEKIPAPFEKGNCVQVNYTAMENGNIKAINQLQKSDGSVRQTTSEIIRANLAEPAKMGVKYASSPRVSPYWVLATDYETYALVYSCSSILSLFHLDYAWILGRSPSLPLETIIYLKGILASNNISINKMTATNQENCNSPM</sequence>
<feature type="chain" id="PRO_5034362447" description="Apolipoprotein D" evidence="11">
    <location>
        <begin position="21"/>
        <end position="189"/>
    </location>
</feature>
<evidence type="ECO:0000256" key="9">
    <source>
        <dbReference type="ARBA" id="ARBA00023180"/>
    </source>
</evidence>
<dbReference type="Pfam" id="PF08212">
    <property type="entry name" value="Lipocalin_2"/>
    <property type="match status" value="1"/>
</dbReference>
<evidence type="ECO:0000313" key="14">
    <source>
        <dbReference type="RefSeq" id="XP_019506626.1"/>
    </source>
</evidence>
<keyword evidence="7" id="KW-0446">Lipid-binding</keyword>
<dbReference type="GO" id="GO:0007420">
    <property type="term" value="P:brain development"/>
    <property type="evidence" value="ECO:0007669"/>
    <property type="project" value="InterPro"/>
</dbReference>
<feature type="domain" description="Lipocalin/cytosolic fatty-acid binding" evidence="12">
    <location>
        <begin position="37"/>
        <end position="181"/>
    </location>
</feature>
<evidence type="ECO:0000313" key="13">
    <source>
        <dbReference type="Proteomes" id="UP000694851"/>
    </source>
</evidence>
<dbReference type="PRINTS" id="PR02058">
    <property type="entry name" value="APODVERTBRTE"/>
</dbReference>
<dbReference type="KEGG" id="hai:109387284"/>
<keyword evidence="9" id="KW-0325">Glycoprotein</keyword>
<evidence type="ECO:0000259" key="12">
    <source>
        <dbReference type="Pfam" id="PF08212"/>
    </source>
</evidence>
<keyword evidence="10" id="KW-0873">Pyrrolidone carboxylic acid</keyword>
<dbReference type="OrthoDB" id="565904at2759"/>
<dbReference type="GO" id="GO:0000302">
    <property type="term" value="P:response to reactive oxygen species"/>
    <property type="evidence" value="ECO:0007669"/>
    <property type="project" value="TreeGrafter"/>
</dbReference>
<evidence type="ECO:0000256" key="6">
    <source>
        <dbReference type="ARBA" id="ARBA00022729"/>
    </source>
</evidence>
<dbReference type="InterPro" id="IPR000566">
    <property type="entry name" value="Lipocln_cytosolic_FA-bd_dom"/>
</dbReference>
<protein>
    <recommendedName>
        <fullName evidence="3 11">Apolipoprotein D</fullName>
        <shortName evidence="11">Apo-D</shortName>
    </recommendedName>
</protein>
<evidence type="ECO:0000256" key="8">
    <source>
        <dbReference type="ARBA" id="ARBA00023157"/>
    </source>
</evidence>
<dbReference type="PROSITE" id="PS00213">
    <property type="entry name" value="LIPOCALIN"/>
    <property type="match status" value="1"/>
</dbReference>
<keyword evidence="8" id="KW-1015">Disulfide bond</keyword>
<dbReference type="InterPro" id="IPR022271">
    <property type="entry name" value="Lipocalin_ApoD"/>
</dbReference>
<evidence type="ECO:0000256" key="5">
    <source>
        <dbReference type="ARBA" id="ARBA00022525"/>
    </source>
</evidence>
<dbReference type="Proteomes" id="UP000694851">
    <property type="component" value="Unplaced"/>
</dbReference>
<dbReference type="AlphaFoldDB" id="A0A8B7RZU4"/>
<dbReference type="PRINTS" id="PR01219">
    <property type="entry name" value="APOLIPOPROTD"/>
</dbReference>
<dbReference type="InterPro" id="IPR026222">
    <property type="entry name" value="ApoD_vertbrte"/>
</dbReference>
<comment type="similarity">
    <text evidence="2 11">Belongs to the calycin superfamily. Lipocalin family.</text>
</comment>
<organism evidence="13 14">
    <name type="scientific">Hipposideros armiger</name>
    <name type="common">Great Himalayan leaf-nosed bat</name>
    <dbReference type="NCBI Taxonomy" id="186990"/>
    <lineage>
        <taxon>Eukaryota</taxon>
        <taxon>Metazoa</taxon>
        <taxon>Chordata</taxon>
        <taxon>Craniata</taxon>
        <taxon>Vertebrata</taxon>
        <taxon>Euteleostomi</taxon>
        <taxon>Mammalia</taxon>
        <taxon>Eutheria</taxon>
        <taxon>Laurasiatheria</taxon>
        <taxon>Chiroptera</taxon>
        <taxon>Yinpterochiroptera</taxon>
        <taxon>Rhinolophoidea</taxon>
        <taxon>Hipposideridae</taxon>
        <taxon>Hipposideros</taxon>
    </lineage>
</organism>
<dbReference type="PANTHER" id="PTHR10612">
    <property type="entry name" value="APOLIPOPROTEIN D"/>
    <property type="match status" value="1"/>
</dbReference>
<dbReference type="PIRSF" id="PIRSF036893">
    <property type="entry name" value="Lipocalin_ApoD"/>
    <property type="match status" value="1"/>
</dbReference>
<dbReference type="RefSeq" id="XP_019506626.1">
    <property type="nucleotide sequence ID" value="XM_019651081.1"/>
</dbReference>
<dbReference type="CTD" id="347"/>
<dbReference type="GO" id="GO:0006869">
    <property type="term" value="P:lipid transport"/>
    <property type="evidence" value="ECO:0007669"/>
    <property type="project" value="InterPro"/>
</dbReference>
<dbReference type="InterPro" id="IPR002969">
    <property type="entry name" value="ApolipopD"/>
</dbReference>
<dbReference type="GO" id="GO:0042246">
    <property type="term" value="P:tissue regeneration"/>
    <property type="evidence" value="ECO:0007669"/>
    <property type="project" value="InterPro"/>
</dbReference>
<evidence type="ECO:0000256" key="11">
    <source>
        <dbReference type="PIRNR" id="PIRNR036893"/>
    </source>
</evidence>
<evidence type="ECO:0000256" key="4">
    <source>
        <dbReference type="ARBA" id="ARBA00022448"/>
    </source>
</evidence>